<gene>
    <name evidence="1" type="ORF">NMG11_08825</name>
</gene>
<organism evidence="1 2">
    <name type="scientific">Pseudomonas carnis</name>
    <dbReference type="NCBI Taxonomy" id="2487355"/>
    <lineage>
        <taxon>Bacteria</taxon>
        <taxon>Pseudomonadati</taxon>
        <taxon>Pseudomonadota</taxon>
        <taxon>Gammaproteobacteria</taxon>
        <taxon>Pseudomonadales</taxon>
        <taxon>Pseudomonadaceae</taxon>
        <taxon>Pseudomonas</taxon>
    </lineage>
</organism>
<name>A0ABT5RD50_9PSED</name>
<dbReference type="Proteomes" id="UP001150614">
    <property type="component" value="Unassembled WGS sequence"/>
</dbReference>
<evidence type="ECO:0000313" key="2">
    <source>
        <dbReference type="Proteomes" id="UP001150614"/>
    </source>
</evidence>
<keyword evidence="2" id="KW-1185">Reference proteome</keyword>
<dbReference type="EMBL" id="JANCLL010000008">
    <property type="protein sequence ID" value="MDD1943925.1"/>
    <property type="molecule type" value="Genomic_DNA"/>
</dbReference>
<protein>
    <submittedName>
        <fullName evidence="1">Lysis protein</fullName>
    </submittedName>
</protein>
<dbReference type="RefSeq" id="WP_274126517.1">
    <property type="nucleotide sequence ID" value="NZ_JANCLL010000008.1"/>
</dbReference>
<evidence type="ECO:0000313" key="1">
    <source>
        <dbReference type="EMBL" id="MDD1943925.1"/>
    </source>
</evidence>
<reference evidence="1" key="1">
    <citation type="submission" date="2022-07" db="EMBL/GenBank/DDBJ databases">
        <title>Draft genome of Pseudomonas carnis strain LP isolated from cheese.</title>
        <authorList>
            <person name="Wolfe B.E."/>
        </authorList>
    </citation>
    <scope>NUCLEOTIDE SEQUENCE</scope>
    <source>
        <strain evidence="1">LP</strain>
    </source>
</reference>
<accession>A0ABT5RD50</accession>
<proteinExistence type="predicted"/>
<sequence>MTPVQKLAGLAVLILLLMAGAAGVTWQIQDWRMGEKLAEQAGLHREELARISSAASAQARAEQDKYLATQHQLVIQDQQHTRELYDALRRQALLRDQLATADVRLSVLLAEDSASGCNVPTTPGTAGVVHATRRAQLDPAHAQRIIAITDDGDNAIIALRACQAYVSAIAPY</sequence>
<comment type="caution">
    <text evidence="1">The sequence shown here is derived from an EMBL/GenBank/DDBJ whole genome shotgun (WGS) entry which is preliminary data.</text>
</comment>